<accession>A0A4D6LPA1</accession>
<evidence type="ECO:0000256" key="1">
    <source>
        <dbReference type="SAM" id="Phobius"/>
    </source>
</evidence>
<gene>
    <name evidence="2" type="ORF">DEO72_LG4g804</name>
</gene>
<dbReference type="AlphaFoldDB" id="A0A4D6LPA1"/>
<sequence length="137" mass="15689">MHTEERQWYWIGVCVAEVFRCIVMVMMNWFAIGAPCMEIGICCSMCGRAPCMKVQKRSPEMSDGWRKLVEDSLEKEQCSRPLDDALEKEETFLALEGIGSVYLGLMLGLLGSHQSAWVQWLVKHFLVRWLLASTVAR</sequence>
<keyword evidence="3" id="KW-1185">Reference proteome</keyword>
<reference evidence="2 3" key="1">
    <citation type="submission" date="2019-04" db="EMBL/GenBank/DDBJ databases">
        <title>An improved genome assembly and genetic linkage map for asparagus bean, Vigna unguiculata ssp. sesquipedialis.</title>
        <authorList>
            <person name="Xia Q."/>
            <person name="Zhang R."/>
            <person name="Dong Y."/>
        </authorList>
    </citation>
    <scope>NUCLEOTIDE SEQUENCE [LARGE SCALE GENOMIC DNA]</scope>
    <source>
        <tissue evidence="2">Leaf</tissue>
    </source>
</reference>
<protein>
    <submittedName>
        <fullName evidence="2">Uncharacterized protein</fullName>
    </submittedName>
</protein>
<proteinExistence type="predicted"/>
<keyword evidence="1" id="KW-0472">Membrane</keyword>
<name>A0A4D6LPA1_VIGUN</name>
<feature type="transmembrane region" description="Helical" evidence="1">
    <location>
        <begin position="7"/>
        <end position="32"/>
    </location>
</feature>
<organism evidence="2 3">
    <name type="scientific">Vigna unguiculata</name>
    <name type="common">Cowpea</name>
    <dbReference type="NCBI Taxonomy" id="3917"/>
    <lineage>
        <taxon>Eukaryota</taxon>
        <taxon>Viridiplantae</taxon>
        <taxon>Streptophyta</taxon>
        <taxon>Embryophyta</taxon>
        <taxon>Tracheophyta</taxon>
        <taxon>Spermatophyta</taxon>
        <taxon>Magnoliopsida</taxon>
        <taxon>eudicotyledons</taxon>
        <taxon>Gunneridae</taxon>
        <taxon>Pentapetalae</taxon>
        <taxon>rosids</taxon>
        <taxon>fabids</taxon>
        <taxon>Fabales</taxon>
        <taxon>Fabaceae</taxon>
        <taxon>Papilionoideae</taxon>
        <taxon>50 kb inversion clade</taxon>
        <taxon>NPAAA clade</taxon>
        <taxon>indigoferoid/millettioid clade</taxon>
        <taxon>Phaseoleae</taxon>
        <taxon>Vigna</taxon>
    </lineage>
</organism>
<dbReference type="Proteomes" id="UP000501690">
    <property type="component" value="Linkage Group LG4"/>
</dbReference>
<keyword evidence="1" id="KW-1133">Transmembrane helix</keyword>
<keyword evidence="1" id="KW-0812">Transmembrane</keyword>
<evidence type="ECO:0000313" key="2">
    <source>
        <dbReference type="EMBL" id="QCD89854.1"/>
    </source>
</evidence>
<dbReference type="EMBL" id="CP039348">
    <property type="protein sequence ID" value="QCD89854.1"/>
    <property type="molecule type" value="Genomic_DNA"/>
</dbReference>
<evidence type="ECO:0000313" key="3">
    <source>
        <dbReference type="Proteomes" id="UP000501690"/>
    </source>
</evidence>